<dbReference type="InterPro" id="IPR023214">
    <property type="entry name" value="HAD_sf"/>
</dbReference>
<gene>
    <name evidence="9" type="primary">phnX</name>
    <name evidence="10" type="ORF">SAMN02745163_03834</name>
</gene>
<dbReference type="RefSeq" id="WP_072991875.1">
    <property type="nucleotide sequence ID" value="NZ_FQZB01000017.1"/>
</dbReference>
<reference evidence="10 11" key="1">
    <citation type="submission" date="2016-11" db="EMBL/GenBank/DDBJ databases">
        <authorList>
            <person name="Jaros S."/>
            <person name="Januszkiewicz K."/>
            <person name="Wedrychowicz H."/>
        </authorList>
    </citation>
    <scope>NUCLEOTIDE SEQUENCE [LARGE SCALE GENOMIC DNA]</scope>
    <source>
        <strain evidence="10 11">DSM 21758</strain>
    </source>
</reference>
<organism evidence="10 11">
    <name type="scientific">Clostridium cavendishii DSM 21758</name>
    <dbReference type="NCBI Taxonomy" id="1121302"/>
    <lineage>
        <taxon>Bacteria</taxon>
        <taxon>Bacillati</taxon>
        <taxon>Bacillota</taxon>
        <taxon>Clostridia</taxon>
        <taxon>Eubacteriales</taxon>
        <taxon>Clostridiaceae</taxon>
        <taxon>Clostridium</taxon>
    </lineage>
</organism>
<feature type="binding site" evidence="9">
    <location>
        <position position="12"/>
    </location>
    <ligand>
        <name>Mg(2+)</name>
        <dbReference type="ChEBI" id="CHEBI:18420"/>
    </ligand>
</feature>
<comment type="function">
    <text evidence="7 9">Involved in phosphonate degradation.</text>
</comment>
<dbReference type="GO" id="GO:0008967">
    <property type="term" value="F:phosphoglycolate phosphatase activity"/>
    <property type="evidence" value="ECO:0007669"/>
    <property type="project" value="TreeGrafter"/>
</dbReference>
<name>A0A1M6SKI1_9CLOT</name>
<keyword evidence="11" id="KW-1185">Reference proteome</keyword>
<dbReference type="AlphaFoldDB" id="A0A1M6SKI1"/>
<dbReference type="GO" id="GO:0006281">
    <property type="term" value="P:DNA repair"/>
    <property type="evidence" value="ECO:0007669"/>
    <property type="project" value="TreeGrafter"/>
</dbReference>
<keyword evidence="5 9" id="KW-0704">Schiff base</keyword>
<dbReference type="Gene3D" id="1.10.150.240">
    <property type="entry name" value="Putative phosphatase, domain 2"/>
    <property type="match status" value="1"/>
</dbReference>
<keyword evidence="4 9" id="KW-0460">Magnesium</keyword>
<feature type="active site" description="Nucleophile" evidence="9">
    <location>
        <position position="10"/>
    </location>
</feature>
<dbReference type="GO" id="GO:0019700">
    <property type="term" value="P:organic phosphonate catabolic process"/>
    <property type="evidence" value="ECO:0007669"/>
    <property type="project" value="InterPro"/>
</dbReference>
<dbReference type="NCBIfam" id="TIGR01422">
    <property type="entry name" value="phosphonatase"/>
    <property type="match status" value="1"/>
</dbReference>
<dbReference type="GO" id="GO:0050194">
    <property type="term" value="F:phosphonoacetaldehyde hydrolase activity"/>
    <property type="evidence" value="ECO:0007669"/>
    <property type="project" value="UniProtKB-UniRule"/>
</dbReference>
<keyword evidence="3 9" id="KW-0378">Hydrolase</keyword>
<comment type="catalytic activity">
    <reaction evidence="6 9">
        <text>phosphonoacetaldehyde + H2O = acetaldehyde + phosphate + H(+)</text>
        <dbReference type="Rhea" id="RHEA:18905"/>
        <dbReference type="ChEBI" id="CHEBI:15343"/>
        <dbReference type="ChEBI" id="CHEBI:15377"/>
        <dbReference type="ChEBI" id="CHEBI:15378"/>
        <dbReference type="ChEBI" id="CHEBI:43474"/>
        <dbReference type="ChEBI" id="CHEBI:58383"/>
        <dbReference type="EC" id="3.11.1.1"/>
    </reaction>
</comment>
<dbReference type="OrthoDB" id="5504491at2"/>
<dbReference type="SFLD" id="SFLDG01135">
    <property type="entry name" value="C1.5.6:_HAD__Beta-PGM__Phospha"/>
    <property type="match status" value="1"/>
</dbReference>
<dbReference type="SFLD" id="SFLDS00003">
    <property type="entry name" value="Haloacid_Dehalogenase"/>
    <property type="match status" value="1"/>
</dbReference>
<proteinExistence type="inferred from homology"/>
<dbReference type="PANTHER" id="PTHR43434">
    <property type="entry name" value="PHOSPHOGLYCOLATE PHOSPHATASE"/>
    <property type="match status" value="1"/>
</dbReference>
<evidence type="ECO:0000313" key="11">
    <source>
        <dbReference type="Proteomes" id="UP000184310"/>
    </source>
</evidence>
<evidence type="ECO:0000256" key="8">
    <source>
        <dbReference type="ARBA" id="ARBA00066472"/>
    </source>
</evidence>
<protein>
    <recommendedName>
        <fullName evidence="8 9">Phosphonoacetaldehyde hydrolase</fullName>
        <shortName evidence="9">Phosphonatase</shortName>
        <ecNumber evidence="8 9">3.11.1.1</ecNumber>
    </recommendedName>
    <alternativeName>
        <fullName evidence="9">Phosphonoacetaldehyde phosphonohydrolase</fullName>
    </alternativeName>
</protein>
<dbReference type="SUPFAM" id="SSF56784">
    <property type="entry name" value="HAD-like"/>
    <property type="match status" value="1"/>
</dbReference>
<dbReference type="FunFam" id="1.10.150.240:FF:000006">
    <property type="entry name" value="Phosphonoacetaldehyde hydrolase"/>
    <property type="match status" value="1"/>
</dbReference>
<evidence type="ECO:0000256" key="6">
    <source>
        <dbReference type="ARBA" id="ARBA00052005"/>
    </source>
</evidence>
<dbReference type="Gene3D" id="3.40.50.1000">
    <property type="entry name" value="HAD superfamily/HAD-like"/>
    <property type="match status" value="1"/>
</dbReference>
<sequence length="278" mass="31821">MDNIEAVVFDWAGTTVDFGCFAPVNAFCEVFKQEGINITLEEAREPMGKLKRDHIMDILEMPRIRKFWENIYGRIPNNEDVERLYSKFEQLLMSSLSDYTEPLPYVVETVEFLRDHGIKIGSTTGYTDNMMKLVLEGAKKKGYEPDFIVTPDATNFYGRPFPYMIFRNIEKLKISSVWKVIKVGDTEADIKEGINAGVWSIGVVVGSSKLGLNKEEFESLSESEKRKVMKIVRDKFLGLGADFVIDTMNELPELIGKINMLIREGKRPGTWRKSIYIC</sequence>
<evidence type="ECO:0000256" key="3">
    <source>
        <dbReference type="ARBA" id="ARBA00022801"/>
    </source>
</evidence>
<feature type="active site" description="Schiff-base intermediate with substrate" evidence="9">
    <location>
        <position position="51"/>
    </location>
</feature>
<evidence type="ECO:0000256" key="9">
    <source>
        <dbReference type="HAMAP-Rule" id="MF_01375"/>
    </source>
</evidence>
<dbReference type="InterPro" id="IPR023198">
    <property type="entry name" value="PGP-like_dom2"/>
</dbReference>
<dbReference type="InterPro" id="IPR050155">
    <property type="entry name" value="HAD-like_hydrolase_sf"/>
</dbReference>
<dbReference type="HAMAP" id="MF_01375">
    <property type="entry name" value="PhnX"/>
    <property type="match status" value="1"/>
</dbReference>
<comment type="similarity">
    <text evidence="9">Belongs to the HAD-like hydrolase superfamily. PhnX family.</text>
</comment>
<dbReference type="Pfam" id="PF00702">
    <property type="entry name" value="Hydrolase"/>
    <property type="match status" value="1"/>
</dbReference>
<evidence type="ECO:0000256" key="5">
    <source>
        <dbReference type="ARBA" id="ARBA00023270"/>
    </source>
</evidence>
<feature type="binding site" evidence="9">
    <location>
        <position position="10"/>
    </location>
    <ligand>
        <name>Mg(2+)</name>
        <dbReference type="ChEBI" id="CHEBI:18420"/>
    </ligand>
</feature>
<evidence type="ECO:0000313" key="10">
    <source>
        <dbReference type="EMBL" id="SHK45160.1"/>
    </source>
</evidence>
<dbReference type="EMBL" id="FQZB01000017">
    <property type="protein sequence ID" value="SHK45160.1"/>
    <property type="molecule type" value="Genomic_DNA"/>
</dbReference>
<dbReference type="STRING" id="1121302.SAMN02745163_03834"/>
<evidence type="ECO:0000256" key="1">
    <source>
        <dbReference type="ARBA" id="ARBA00011738"/>
    </source>
</evidence>
<evidence type="ECO:0000256" key="4">
    <source>
        <dbReference type="ARBA" id="ARBA00022842"/>
    </source>
</evidence>
<dbReference type="EC" id="3.11.1.1" evidence="8 9"/>
<evidence type="ECO:0000256" key="7">
    <source>
        <dbReference type="ARBA" id="ARBA00056573"/>
    </source>
</evidence>
<dbReference type="GO" id="GO:0000287">
    <property type="term" value="F:magnesium ion binding"/>
    <property type="evidence" value="ECO:0007669"/>
    <property type="project" value="UniProtKB-UniRule"/>
</dbReference>
<dbReference type="GO" id="GO:0005829">
    <property type="term" value="C:cytosol"/>
    <property type="evidence" value="ECO:0007669"/>
    <property type="project" value="TreeGrafter"/>
</dbReference>
<dbReference type="SFLD" id="SFLDG01129">
    <property type="entry name" value="C1.5:_HAD__Beta-PGM__Phosphata"/>
    <property type="match status" value="1"/>
</dbReference>
<dbReference type="Proteomes" id="UP000184310">
    <property type="component" value="Unassembled WGS sequence"/>
</dbReference>
<dbReference type="InterPro" id="IPR006323">
    <property type="entry name" value="Phosphonoacetald_hydro"/>
</dbReference>
<keyword evidence="2 9" id="KW-0479">Metal-binding</keyword>
<comment type="cofactor">
    <cofactor evidence="9">
        <name>Mg(2+)</name>
        <dbReference type="ChEBI" id="CHEBI:18420"/>
    </cofactor>
    <text evidence="9">Binds 1 Mg(2+) ion per subunit.</text>
</comment>
<comment type="subunit">
    <text evidence="1 9">Homodimer.</text>
</comment>
<feature type="binding site" evidence="9">
    <location>
        <position position="185"/>
    </location>
    <ligand>
        <name>Mg(2+)</name>
        <dbReference type="ChEBI" id="CHEBI:18420"/>
    </ligand>
</feature>
<dbReference type="PANTHER" id="PTHR43434:SF19">
    <property type="entry name" value="PHOSPHONOACETALDEHYDE HYDROLASE"/>
    <property type="match status" value="1"/>
</dbReference>
<evidence type="ECO:0000256" key="2">
    <source>
        <dbReference type="ARBA" id="ARBA00022723"/>
    </source>
</evidence>
<dbReference type="InterPro" id="IPR036412">
    <property type="entry name" value="HAD-like_sf"/>
</dbReference>
<accession>A0A1M6SKI1</accession>